<dbReference type="EMBL" id="BAOP01000001">
    <property type="protein sequence ID" value="GAC77893.1"/>
    <property type="molecule type" value="Genomic_DNA"/>
</dbReference>
<accession>M3V9F7</accession>
<gene>
    <name evidence="2" type="ORF">GM1_001_00160</name>
</gene>
<dbReference type="RefSeq" id="WP_008375651.1">
    <property type="nucleotide sequence ID" value="NZ_BAOP01000001.1"/>
</dbReference>
<protein>
    <recommendedName>
        <fullName evidence="1">Imm-5-like domain-containing protein</fullName>
    </recommendedName>
</protein>
<reference evidence="2 3" key="1">
    <citation type="submission" date="2013-02" db="EMBL/GenBank/DDBJ databases">
        <title>Whole genome shotgun sequence of Gordonia malaquae NBRC 108250.</title>
        <authorList>
            <person name="Yoshida I."/>
            <person name="Hosoyama A."/>
            <person name="Tsuchikane K."/>
            <person name="Ando Y."/>
            <person name="Baba S."/>
            <person name="Ohji S."/>
            <person name="Hamada M."/>
            <person name="Tamura T."/>
            <person name="Yamazoe A."/>
            <person name="Yamazaki S."/>
            <person name="Fujita N."/>
        </authorList>
    </citation>
    <scope>NUCLEOTIDE SEQUENCE [LARGE SCALE GENOMIC DNA]</scope>
    <source>
        <strain evidence="2 3">NBRC 108250</strain>
    </source>
</reference>
<organism evidence="2 3">
    <name type="scientific">Gordonia malaquae NBRC 108250</name>
    <dbReference type="NCBI Taxonomy" id="1223542"/>
    <lineage>
        <taxon>Bacteria</taxon>
        <taxon>Bacillati</taxon>
        <taxon>Actinomycetota</taxon>
        <taxon>Actinomycetes</taxon>
        <taxon>Mycobacteriales</taxon>
        <taxon>Gordoniaceae</taxon>
        <taxon>Gordonia</taxon>
    </lineage>
</organism>
<dbReference type="AlphaFoldDB" id="M3V9F7"/>
<evidence type="ECO:0000313" key="2">
    <source>
        <dbReference type="EMBL" id="GAC77893.1"/>
    </source>
</evidence>
<dbReference type="Pfam" id="PF21805">
    <property type="entry name" value="Imm5_like"/>
    <property type="match status" value="1"/>
</dbReference>
<dbReference type="STRING" id="410332.SAMN04488550_3283"/>
<proteinExistence type="predicted"/>
<comment type="caution">
    <text evidence="2">The sequence shown here is derived from an EMBL/GenBank/DDBJ whole genome shotgun (WGS) entry which is preliminary data.</text>
</comment>
<sequence length="180" mass="18204">MNVASIQTLSDDDRRLVASWAADCAERVLPLFDGDDTGRAALTDAVGRTHAYAAGSRTAAEEIALRMVAVKVAGTASTPAGAAAARAVAQASAVAHMGAHAFGAAGYAAKAVSLAEPGDAARVDVEIDWQLSRLTVDQCAVLATLPALGENSSGPLGPGLLTQGVVGSTIRILQERVAAR</sequence>
<name>M3V9F7_GORML</name>
<dbReference type="InterPro" id="IPR048667">
    <property type="entry name" value="Imm5-like"/>
</dbReference>
<keyword evidence="3" id="KW-1185">Reference proteome</keyword>
<dbReference type="Proteomes" id="UP000035009">
    <property type="component" value="Unassembled WGS sequence"/>
</dbReference>
<evidence type="ECO:0000313" key="3">
    <source>
        <dbReference type="Proteomes" id="UP000035009"/>
    </source>
</evidence>
<feature type="domain" description="Imm-5-like" evidence="1">
    <location>
        <begin position="8"/>
        <end position="135"/>
    </location>
</feature>
<dbReference type="eggNOG" id="ENOG5032WR7">
    <property type="taxonomic scope" value="Bacteria"/>
</dbReference>
<evidence type="ECO:0000259" key="1">
    <source>
        <dbReference type="Pfam" id="PF21805"/>
    </source>
</evidence>